<sequence length="153" mass="15891">MVEATVVVVMVVEGVGGSGAARGYGGGYGNQKAEVPSISTRVPRCFQALISYSCPCLTVQPSLCGTLQSSAAPGILSSGVYEEASLEQCHTSPTLDMERRTLLIVLLVCACLLASAMAFPRPEPLPGNRFPPPEDPNCSCFPLSCVCAGDPVP</sequence>
<feature type="transmembrane region" description="Helical" evidence="1">
    <location>
        <begin position="101"/>
        <end position="119"/>
    </location>
</feature>
<comment type="caution">
    <text evidence="2">The sequence shown here is derived from an EMBL/GenBank/DDBJ whole genome shotgun (WGS) entry which is preliminary data.</text>
</comment>
<dbReference type="EMBL" id="JARAKH010000005">
    <property type="protein sequence ID" value="KAK8403815.1"/>
    <property type="molecule type" value="Genomic_DNA"/>
</dbReference>
<dbReference type="Proteomes" id="UP001487740">
    <property type="component" value="Unassembled WGS sequence"/>
</dbReference>
<evidence type="ECO:0000313" key="3">
    <source>
        <dbReference type="Proteomes" id="UP001487740"/>
    </source>
</evidence>
<evidence type="ECO:0000313" key="2">
    <source>
        <dbReference type="EMBL" id="KAK8403815.1"/>
    </source>
</evidence>
<keyword evidence="1" id="KW-0472">Membrane</keyword>
<organism evidence="2 3">
    <name type="scientific">Scylla paramamosain</name>
    <name type="common">Mud crab</name>
    <dbReference type="NCBI Taxonomy" id="85552"/>
    <lineage>
        <taxon>Eukaryota</taxon>
        <taxon>Metazoa</taxon>
        <taxon>Ecdysozoa</taxon>
        <taxon>Arthropoda</taxon>
        <taxon>Crustacea</taxon>
        <taxon>Multicrustacea</taxon>
        <taxon>Malacostraca</taxon>
        <taxon>Eumalacostraca</taxon>
        <taxon>Eucarida</taxon>
        <taxon>Decapoda</taxon>
        <taxon>Pleocyemata</taxon>
        <taxon>Brachyura</taxon>
        <taxon>Eubrachyura</taxon>
        <taxon>Portunoidea</taxon>
        <taxon>Portunidae</taxon>
        <taxon>Portuninae</taxon>
        <taxon>Scylla</taxon>
    </lineage>
</organism>
<keyword evidence="1" id="KW-0812">Transmembrane</keyword>
<reference evidence="2 3" key="1">
    <citation type="submission" date="2023-03" db="EMBL/GenBank/DDBJ databases">
        <title>High-quality genome of Scylla paramamosain provides insights in environmental adaptation.</title>
        <authorList>
            <person name="Zhang L."/>
        </authorList>
    </citation>
    <scope>NUCLEOTIDE SEQUENCE [LARGE SCALE GENOMIC DNA]</scope>
    <source>
        <strain evidence="2">LZ_2023a</strain>
        <tissue evidence="2">Muscle</tissue>
    </source>
</reference>
<name>A0AAW0UYY7_SCYPA</name>
<accession>A0AAW0UYY7</accession>
<proteinExistence type="predicted"/>
<keyword evidence="1" id="KW-1133">Transmembrane helix</keyword>
<gene>
    <name evidence="2" type="ORF">O3P69_000122</name>
</gene>
<evidence type="ECO:0000256" key="1">
    <source>
        <dbReference type="SAM" id="Phobius"/>
    </source>
</evidence>
<dbReference type="AlphaFoldDB" id="A0AAW0UYY7"/>
<protein>
    <submittedName>
        <fullName evidence="2">Uncharacterized protein</fullName>
    </submittedName>
</protein>
<keyword evidence="3" id="KW-1185">Reference proteome</keyword>